<evidence type="ECO:0000313" key="4">
    <source>
        <dbReference type="Proteomes" id="UP000028042"/>
    </source>
</evidence>
<evidence type="ECO:0000313" key="2">
    <source>
        <dbReference type="EMBL" id="AJA51206.1"/>
    </source>
</evidence>
<dbReference type="GO" id="GO:0016853">
    <property type="term" value="F:isomerase activity"/>
    <property type="evidence" value="ECO:0007669"/>
    <property type="project" value="UniProtKB-KW"/>
</dbReference>
<dbReference type="PATRIC" id="fig|1262449.3.peg.1846"/>
<feature type="domain" description="Xylose isomerase-like TIM barrel" evidence="1">
    <location>
        <begin position="20"/>
        <end position="231"/>
    </location>
</feature>
<dbReference type="AlphaFoldDB" id="A0A0H3J5P1"/>
<name>A0A0H3J5P1_CLOPA</name>
<sequence length="242" mass="27661">MNLSIATATFYHVPFKETLEIIKKAGFEYIELDIYWKGGDNWEAGQHLKNLKPREVLKMIKESGLKISSLHDIGGVVYSDNDSMISFDTYEYLEYGVDDIPCVVFHTPHKKTDDIGWWEKYKEKAGADLQELKGKALICIENMSCFDGYQVALINPTDMIDFSKENEIFVNIDTTHYAEAGIDIVQAADILKDCVKSIHLSDFKYGKTHLYIGEGDLNFKGFFNNLYLDNLHAITLECNIPY</sequence>
<protein>
    <submittedName>
        <fullName evidence="2">Sugar phosphate isomerase/epimerase</fullName>
    </submittedName>
    <submittedName>
        <fullName evidence="3">Xylose isomerase domain-containing protein TIM barrel</fullName>
    </submittedName>
</protein>
<keyword evidence="5" id="KW-1185">Reference proteome</keyword>
<reference evidence="2 5" key="1">
    <citation type="journal article" date="2015" name="Genome Announc.">
        <title>Complete Genome Sequence of the Nitrogen-Fixing and Solvent-Producing Clostridium pasteurianum DSM 525.</title>
        <authorList>
            <person name="Poehlein A."/>
            <person name="Grosse-Honebrink A."/>
            <person name="Zhang Y."/>
            <person name="Minton N.P."/>
            <person name="Daniel R."/>
        </authorList>
    </citation>
    <scope>NUCLEOTIDE SEQUENCE [LARGE SCALE GENOMIC DNA]</scope>
    <source>
        <strain evidence="2">DSM 525</strain>
        <strain evidence="5">DSM 525 / ATCC 6013</strain>
    </source>
</reference>
<dbReference type="eggNOG" id="COG1082">
    <property type="taxonomic scope" value="Bacteria"/>
</dbReference>
<dbReference type="InterPro" id="IPR036237">
    <property type="entry name" value="Xyl_isomerase-like_sf"/>
</dbReference>
<dbReference type="EMBL" id="JPGY02000001">
    <property type="protein sequence ID" value="KRU12786.1"/>
    <property type="molecule type" value="Genomic_DNA"/>
</dbReference>
<organism evidence="2 5">
    <name type="scientific">Clostridium pasteurianum DSM 525 = ATCC 6013</name>
    <dbReference type="NCBI Taxonomy" id="1262449"/>
    <lineage>
        <taxon>Bacteria</taxon>
        <taxon>Bacillati</taxon>
        <taxon>Bacillota</taxon>
        <taxon>Clostridia</taxon>
        <taxon>Eubacteriales</taxon>
        <taxon>Clostridiaceae</taxon>
        <taxon>Clostridium</taxon>
    </lineage>
</organism>
<evidence type="ECO:0000313" key="5">
    <source>
        <dbReference type="Proteomes" id="UP000030905"/>
    </source>
</evidence>
<reference evidence="3 4" key="3">
    <citation type="journal article" name="Genome Announc.">
        <title>Improved Draft Genome Sequence of Clostridium pasteurianum Strain ATCC 6013 (DSM 525) Using a Hybrid Next-Generation Sequencing Approach.</title>
        <authorList>
            <person name="Pyne M.E."/>
            <person name="Utturkar S."/>
            <person name="Brown S.D."/>
            <person name="Moo-Young M."/>
            <person name="Chung D.A."/>
            <person name="Chou C.P."/>
        </authorList>
    </citation>
    <scope>NUCLEOTIDE SEQUENCE [LARGE SCALE GENOMIC DNA]</scope>
    <source>
        <strain evidence="3 4">ATCC 6013</strain>
    </source>
</reference>
<gene>
    <name evidence="2" type="ORF">CLPA_c11180</name>
    <name evidence="3" type="ORF">CP6013_02034</name>
</gene>
<dbReference type="Gene3D" id="3.20.20.150">
    <property type="entry name" value="Divalent-metal-dependent TIM barrel enzymes"/>
    <property type="match status" value="1"/>
</dbReference>
<dbReference type="SUPFAM" id="SSF51658">
    <property type="entry name" value="Xylose isomerase-like"/>
    <property type="match status" value="1"/>
</dbReference>
<dbReference type="EMBL" id="CP009268">
    <property type="protein sequence ID" value="AJA51206.1"/>
    <property type="molecule type" value="Genomic_DNA"/>
</dbReference>
<reference evidence="3" key="2">
    <citation type="submission" date="2015-10" db="EMBL/GenBank/DDBJ databases">
        <title>Improved Draft Genome Sequence of Clostridium pasteurianum Strain ATCC 6013 (DSM 525) Using a Hybrid Next-Generation Sequencing Approach.</title>
        <authorList>
            <person name="Pyne M.E."/>
            <person name="Utturkar S.M."/>
            <person name="Brown S.D."/>
            <person name="Moo-Young M."/>
            <person name="Chung D.A."/>
            <person name="Chou P.C."/>
        </authorList>
    </citation>
    <scope>NUCLEOTIDE SEQUENCE</scope>
    <source>
        <strain evidence="3">ATCC 6013</strain>
    </source>
</reference>
<proteinExistence type="predicted"/>
<dbReference type="KEGG" id="cpae:CPAST_c11180"/>
<dbReference type="GeneID" id="93073310"/>
<dbReference type="PANTHER" id="PTHR12110">
    <property type="entry name" value="HYDROXYPYRUVATE ISOMERASE"/>
    <property type="match status" value="1"/>
</dbReference>
<keyword evidence="2" id="KW-0413">Isomerase</keyword>
<evidence type="ECO:0000313" key="3">
    <source>
        <dbReference type="EMBL" id="KRU12786.1"/>
    </source>
</evidence>
<dbReference type="InterPro" id="IPR013022">
    <property type="entry name" value="Xyl_isomerase-like_TIM-brl"/>
</dbReference>
<dbReference type="RefSeq" id="WP_003444441.1">
    <property type="nucleotide sequence ID" value="NZ_ANZB01000005.1"/>
</dbReference>
<dbReference type="Proteomes" id="UP000030905">
    <property type="component" value="Chromosome"/>
</dbReference>
<dbReference type="InterPro" id="IPR050312">
    <property type="entry name" value="IolE/XylAMocC-like"/>
</dbReference>
<dbReference type="Pfam" id="PF01261">
    <property type="entry name" value="AP_endonuc_2"/>
    <property type="match status" value="1"/>
</dbReference>
<dbReference type="KEGG" id="cpat:CLPA_c11180"/>
<evidence type="ECO:0000259" key="1">
    <source>
        <dbReference type="Pfam" id="PF01261"/>
    </source>
</evidence>
<accession>A0A0H3J5P1</accession>
<dbReference type="Proteomes" id="UP000028042">
    <property type="component" value="Unassembled WGS sequence"/>
</dbReference>
<dbReference type="PANTHER" id="PTHR12110:SF21">
    <property type="entry name" value="XYLOSE ISOMERASE-LIKE TIM BARREL DOMAIN-CONTAINING PROTEIN"/>
    <property type="match status" value="1"/>
</dbReference>